<gene>
    <name evidence="5" type="ORF">ACH5RR_007058</name>
</gene>
<dbReference type="FunFam" id="3.20.20.80:FF:000010">
    <property type="entry name" value="glucan endo-1,3-beta-glucosidase, basic"/>
    <property type="match status" value="1"/>
</dbReference>
<protein>
    <recommendedName>
        <fullName evidence="7">Glucan endo-1,3-beta-D-glucosidase</fullName>
    </recommendedName>
</protein>
<dbReference type="PANTHER" id="PTHR32227">
    <property type="entry name" value="GLUCAN ENDO-1,3-BETA-GLUCOSIDASE BG1-RELATED-RELATED"/>
    <property type="match status" value="1"/>
</dbReference>
<evidence type="ECO:0000256" key="2">
    <source>
        <dbReference type="ARBA" id="ARBA00022801"/>
    </source>
</evidence>
<evidence type="ECO:0000256" key="1">
    <source>
        <dbReference type="ARBA" id="ARBA00008773"/>
    </source>
</evidence>
<keyword evidence="3" id="KW-0326">Glycosidase</keyword>
<sequence>MDIELSANSDFVGVCYGTNGDNLPPPSEAVALCKMHNIKKMRIFTPDEEVLSALKGSEIELMLGVPDDDIEKLADPSFARIWVQKYVIDYSPDVKFRYISIGDEIMPHKAETALQATFVLTAMQNIYDSISFHGIENQVKVSITIGMRILGRSYPPSAGACLAEVSSYMCQIIKFLKDTNAPLLLNVDPFWSYVITPVNHMSISYALFTASSPVVKDRQYKYKNLFVAKLDAMYWALERAGAPSLEIVVCSVGWPSNGSERGASYKNAATFYSNLIKNMKLGTPRRPRRPIETYLSSLFDENKSGERESTKHMGLFFANKNPKYSII</sequence>
<name>A0ABD3AQP8_9GENT</name>
<dbReference type="InterPro" id="IPR044965">
    <property type="entry name" value="Glyco_hydro_17_plant"/>
</dbReference>
<dbReference type="Gene3D" id="3.20.20.80">
    <property type="entry name" value="Glycosidases"/>
    <property type="match status" value="1"/>
</dbReference>
<reference evidence="5 6" key="1">
    <citation type="submission" date="2024-11" db="EMBL/GenBank/DDBJ databases">
        <title>A near-complete genome assembly of Cinchona calisaya.</title>
        <authorList>
            <person name="Lian D.C."/>
            <person name="Zhao X.W."/>
            <person name="Wei L."/>
        </authorList>
    </citation>
    <scope>NUCLEOTIDE SEQUENCE [LARGE SCALE GENOMIC DNA]</scope>
    <source>
        <tissue evidence="5">Nenye</tissue>
    </source>
</reference>
<evidence type="ECO:0000256" key="3">
    <source>
        <dbReference type="ARBA" id="ARBA00023295"/>
    </source>
</evidence>
<keyword evidence="6" id="KW-1185">Reference proteome</keyword>
<dbReference type="EMBL" id="JBJUIK010000003">
    <property type="protein sequence ID" value="KAL3533537.1"/>
    <property type="molecule type" value="Genomic_DNA"/>
</dbReference>
<organism evidence="5 6">
    <name type="scientific">Cinchona calisaya</name>
    <dbReference type="NCBI Taxonomy" id="153742"/>
    <lineage>
        <taxon>Eukaryota</taxon>
        <taxon>Viridiplantae</taxon>
        <taxon>Streptophyta</taxon>
        <taxon>Embryophyta</taxon>
        <taxon>Tracheophyta</taxon>
        <taxon>Spermatophyta</taxon>
        <taxon>Magnoliopsida</taxon>
        <taxon>eudicotyledons</taxon>
        <taxon>Gunneridae</taxon>
        <taxon>Pentapetalae</taxon>
        <taxon>asterids</taxon>
        <taxon>lamiids</taxon>
        <taxon>Gentianales</taxon>
        <taxon>Rubiaceae</taxon>
        <taxon>Cinchonoideae</taxon>
        <taxon>Cinchoneae</taxon>
        <taxon>Cinchona</taxon>
    </lineage>
</organism>
<dbReference type="InterPro" id="IPR017853">
    <property type="entry name" value="GH"/>
</dbReference>
<dbReference type="Proteomes" id="UP001630127">
    <property type="component" value="Unassembled WGS sequence"/>
</dbReference>
<dbReference type="SUPFAM" id="SSF51445">
    <property type="entry name" value="(Trans)glycosidases"/>
    <property type="match status" value="1"/>
</dbReference>
<keyword evidence="2" id="KW-0378">Hydrolase</keyword>
<evidence type="ECO:0000313" key="6">
    <source>
        <dbReference type="Proteomes" id="UP001630127"/>
    </source>
</evidence>
<dbReference type="InterPro" id="IPR000490">
    <property type="entry name" value="Glyco_hydro_17"/>
</dbReference>
<dbReference type="GO" id="GO:0016798">
    <property type="term" value="F:hydrolase activity, acting on glycosyl bonds"/>
    <property type="evidence" value="ECO:0007669"/>
    <property type="project" value="UniProtKB-KW"/>
</dbReference>
<accession>A0ABD3AQP8</accession>
<comment type="caution">
    <text evidence="5">The sequence shown here is derived from an EMBL/GenBank/DDBJ whole genome shotgun (WGS) entry which is preliminary data.</text>
</comment>
<evidence type="ECO:0000313" key="5">
    <source>
        <dbReference type="EMBL" id="KAL3533537.1"/>
    </source>
</evidence>
<evidence type="ECO:0000256" key="4">
    <source>
        <dbReference type="RuleBase" id="RU004335"/>
    </source>
</evidence>
<dbReference type="Pfam" id="PF00332">
    <property type="entry name" value="Glyco_hydro_17"/>
    <property type="match status" value="1"/>
</dbReference>
<evidence type="ECO:0008006" key="7">
    <source>
        <dbReference type="Google" id="ProtNLM"/>
    </source>
</evidence>
<proteinExistence type="inferred from homology"/>
<comment type="similarity">
    <text evidence="1 4">Belongs to the glycosyl hydrolase 17 family.</text>
</comment>
<dbReference type="AlphaFoldDB" id="A0ABD3AQP8"/>